<dbReference type="EMBL" id="FNMV01000009">
    <property type="protein sequence ID" value="SDX37952.1"/>
    <property type="molecule type" value="Genomic_DNA"/>
</dbReference>
<dbReference type="STRING" id="229203.SAMN05444338_109179"/>
<proteinExistence type="predicted"/>
<name>A0A1H3B7L6_9FLAO</name>
<evidence type="ECO:0000313" key="2">
    <source>
        <dbReference type="Proteomes" id="UP000198569"/>
    </source>
</evidence>
<evidence type="ECO:0008006" key="3">
    <source>
        <dbReference type="Google" id="ProtNLM"/>
    </source>
</evidence>
<keyword evidence="2" id="KW-1185">Reference proteome</keyword>
<gene>
    <name evidence="1" type="ORF">SAMN05444338_109179</name>
</gene>
<reference evidence="2" key="1">
    <citation type="submission" date="2016-10" db="EMBL/GenBank/DDBJ databases">
        <authorList>
            <person name="Varghese N."/>
            <person name="Submissions S."/>
        </authorList>
    </citation>
    <scope>NUCLEOTIDE SEQUENCE [LARGE SCALE GENOMIC DNA]</scope>
    <source>
        <strain evidence="2">DSM 15718</strain>
    </source>
</reference>
<dbReference type="AlphaFoldDB" id="A0A1H3B7L6"/>
<dbReference type="Proteomes" id="UP000198569">
    <property type="component" value="Unassembled WGS sequence"/>
</dbReference>
<dbReference type="RefSeq" id="WP_175513997.1">
    <property type="nucleotide sequence ID" value="NZ_FNMV01000009.1"/>
</dbReference>
<accession>A0A1H3B7L6</accession>
<protein>
    <recommendedName>
        <fullName evidence="3">Lipoprotein</fullName>
    </recommendedName>
</protein>
<evidence type="ECO:0000313" key="1">
    <source>
        <dbReference type="EMBL" id="SDX37952.1"/>
    </source>
</evidence>
<dbReference type="PROSITE" id="PS51257">
    <property type="entry name" value="PROKAR_LIPOPROTEIN"/>
    <property type="match status" value="1"/>
</dbReference>
<organism evidence="1 2">
    <name type="scientific">Flavobacterium degerlachei</name>
    <dbReference type="NCBI Taxonomy" id="229203"/>
    <lineage>
        <taxon>Bacteria</taxon>
        <taxon>Pseudomonadati</taxon>
        <taxon>Bacteroidota</taxon>
        <taxon>Flavobacteriia</taxon>
        <taxon>Flavobacteriales</taxon>
        <taxon>Flavobacteriaceae</taxon>
        <taxon>Flavobacterium</taxon>
    </lineage>
</organism>
<sequence length="49" mass="5537">MRKILPLLFTIFLLASCGPHRMRCGARGICKAPEKQLIEKPEKVPFVKA</sequence>